<feature type="region of interest" description="Disordered" evidence="1">
    <location>
        <begin position="89"/>
        <end position="141"/>
    </location>
</feature>
<evidence type="ECO:0000313" key="5">
    <source>
        <dbReference type="Proteomes" id="UP001188597"/>
    </source>
</evidence>
<feature type="compositionally biased region" description="Polar residues" evidence="1">
    <location>
        <begin position="285"/>
        <end position="295"/>
    </location>
</feature>
<feature type="domain" description="Reverse transcriptase Ty1/copia-type" evidence="3">
    <location>
        <begin position="572"/>
        <end position="624"/>
    </location>
</feature>
<dbReference type="Proteomes" id="UP001188597">
    <property type="component" value="Unassembled WGS sequence"/>
</dbReference>
<dbReference type="InterPro" id="IPR013103">
    <property type="entry name" value="RVT_2"/>
</dbReference>
<feature type="region of interest" description="Disordered" evidence="1">
    <location>
        <begin position="327"/>
        <end position="354"/>
    </location>
</feature>
<evidence type="ECO:0000259" key="3">
    <source>
        <dbReference type="Pfam" id="PF07727"/>
    </source>
</evidence>
<reference evidence="4" key="1">
    <citation type="submission" date="2022-12" db="EMBL/GenBank/DDBJ databases">
        <title>Draft genome assemblies for two species of Escallonia (Escalloniales).</title>
        <authorList>
            <person name="Chanderbali A."/>
            <person name="Dervinis C."/>
            <person name="Anghel I."/>
            <person name="Soltis D."/>
            <person name="Soltis P."/>
            <person name="Zapata F."/>
        </authorList>
    </citation>
    <scope>NUCLEOTIDE SEQUENCE</scope>
    <source>
        <strain evidence="4">UCBG64.0493</strain>
        <tissue evidence="4">Leaf</tissue>
    </source>
</reference>
<feature type="chain" id="PRO_5041738902" description="Reverse transcriptase Ty1/copia-type domain-containing protein" evidence="2">
    <location>
        <begin position="18"/>
        <end position="625"/>
    </location>
</feature>
<keyword evidence="5" id="KW-1185">Reference proteome</keyword>
<feature type="compositionally biased region" description="Basic and acidic residues" evidence="1">
    <location>
        <begin position="110"/>
        <end position="124"/>
    </location>
</feature>
<protein>
    <recommendedName>
        <fullName evidence="3">Reverse transcriptase Ty1/copia-type domain-containing protein</fullName>
    </recommendedName>
</protein>
<sequence length="625" mass="68887">MAATSLVPALLIIVALGEPLFDLPSPPSLTRSCLGDLDLSHCLKSPNLSTIIMAEAKSHPIPCGYLPQPEVVQDNALNVVPRPEPKVVTITDTDDENDGNDGQDLGLTHENLDSGKDNELRGDVNENDNELSDAANGEQPEVDEVRGAVNGEQPEVNEVRGAAVNEEATDVREAVVNEEAVEVPEAATINEVQPEVNEVRWATINEEAAVMRDAAVNEQAAEVLEAATINEVQPEVNEGQVYEEKSEVREAAMNEEEVEVRVTGTEEEDSGEDEDGDQYEHDSSGEQSTEGSNELDSNFCEQSIEGSDDDNLYDGNVVTSSEEAQIDYGNSDELHSLSSEDDETQQRTRNKMKKPKYPEFVKVNEKDDPVFKLGMKFGSVEDLKKAIRQHAILNGGTSQSKGKEKIGHTLSSKGKGMKQGNNKSSQGQDSHSIRKGKRVQEEGTNNNGKGMRQGNNKSSQGLEGLKLINISLHCLKILNNKLHCLNNTLQSISSPCQCLNNSLSRVHCPVEAVAASRRRKTIANLNTIGNFSFKNIKMHKHKKIKFEDLIVMLRIEEDTRQSVKKAEKYNLEAKIHQVDVKTVFLNGDLNEEISMEQPEEFIALDQKRKVCKLVKSLYGLKQAPK</sequence>
<comment type="caution">
    <text evidence="4">The sequence shown here is derived from an EMBL/GenBank/DDBJ whole genome shotgun (WGS) entry which is preliminary data.</text>
</comment>
<feature type="compositionally biased region" description="Polar residues" evidence="1">
    <location>
        <begin position="442"/>
        <end position="458"/>
    </location>
</feature>
<feature type="signal peptide" evidence="2">
    <location>
        <begin position="1"/>
        <end position="17"/>
    </location>
</feature>
<evidence type="ECO:0000256" key="2">
    <source>
        <dbReference type="SAM" id="SignalP"/>
    </source>
</evidence>
<dbReference type="EMBL" id="JAVXUP010001755">
    <property type="protein sequence ID" value="KAK3008405.1"/>
    <property type="molecule type" value="Genomic_DNA"/>
</dbReference>
<feature type="region of interest" description="Disordered" evidence="1">
    <location>
        <begin position="235"/>
        <end position="295"/>
    </location>
</feature>
<feature type="region of interest" description="Disordered" evidence="1">
    <location>
        <begin position="394"/>
        <end position="458"/>
    </location>
</feature>
<proteinExistence type="predicted"/>
<keyword evidence="2" id="KW-0732">Signal</keyword>
<accession>A0AA88VM91</accession>
<dbReference type="Pfam" id="PF07727">
    <property type="entry name" value="RVT_2"/>
    <property type="match status" value="1"/>
</dbReference>
<feature type="compositionally biased region" description="Acidic residues" evidence="1">
    <location>
        <begin position="92"/>
        <end position="101"/>
    </location>
</feature>
<name>A0AA88VM91_9ASTE</name>
<gene>
    <name evidence="4" type="ORF">RJ639_015331</name>
</gene>
<evidence type="ECO:0000313" key="4">
    <source>
        <dbReference type="EMBL" id="KAK3008405.1"/>
    </source>
</evidence>
<feature type="compositionally biased region" description="Polar residues" evidence="1">
    <location>
        <begin position="419"/>
        <end position="430"/>
    </location>
</feature>
<evidence type="ECO:0000256" key="1">
    <source>
        <dbReference type="SAM" id="MobiDB-lite"/>
    </source>
</evidence>
<feature type="compositionally biased region" description="Basic and acidic residues" evidence="1">
    <location>
        <begin position="242"/>
        <end position="252"/>
    </location>
</feature>
<organism evidence="4 5">
    <name type="scientific">Escallonia herrerae</name>
    <dbReference type="NCBI Taxonomy" id="1293975"/>
    <lineage>
        <taxon>Eukaryota</taxon>
        <taxon>Viridiplantae</taxon>
        <taxon>Streptophyta</taxon>
        <taxon>Embryophyta</taxon>
        <taxon>Tracheophyta</taxon>
        <taxon>Spermatophyta</taxon>
        <taxon>Magnoliopsida</taxon>
        <taxon>eudicotyledons</taxon>
        <taxon>Gunneridae</taxon>
        <taxon>Pentapetalae</taxon>
        <taxon>asterids</taxon>
        <taxon>campanulids</taxon>
        <taxon>Escalloniales</taxon>
        <taxon>Escalloniaceae</taxon>
        <taxon>Escallonia</taxon>
    </lineage>
</organism>
<feature type="compositionally biased region" description="Acidic residues" evidence="1">
    <location>
        <begin position="265"/>
        <end position="277"/>
    </location>
</feature>
<dbReference type="AlphaFoldDB" id="A0AA88VM91"/>